<dbReference type="WBParaSite" id="nRc.2.0.1.t19022-RA">
    <property type="protein sequence ID" value="nRc.2.0.1.t19022-RA"/>
    <property type="gene ID" value="nRc.2.0.1.g19022"/>
</dbReference>
<reference evidence="2" key="1">
    <citation type="submission" date="2022-11" db="UniProtKB">
        <authorList>
            <consortium name="WormBaseParasite"/>
        </authorList>
    </citation>
    <scope>IDENTIFICATION</scope>
</reference>
<sequence length="72" mass="8301">MKRVPAIRQGRDDAVYTPCEEEEYEQKHTKHEYKYKSKSRICGIISPVHASARRANLLQARSPSMLGKDLRA</sequence>
<keyword evidence="1" id="KW-1185">Reference proteome</keyword>
<protein>
    <submittedName>
        <fullName evidence="2">Uncharacterized protein</fullName>
    </submittedName>
</protein>
<accession>A0A915J008</accession>
<proteinExistence type="predicted"/>
<evidence type="ECO:0000313" key="2">
    <source>
        <dbReference type="WBParaSite" id="nRc.2.0.1.t19022-RA"/>
    </source>
</evidence>
<organism evidence="1 2">
    <name type="scientific">Romanomermis culicivorax</name>
    <name type="common">Nematode worm</name>
    <dbReference type="NCBI Taxonomy" id="13658"/>
    <lineage>
        <taxon>Eukaryota</taxon>
        <taxon>Metazoa</taxon>
        <taxon>Ecdysozoa</taxon>
        <taxon>Nematoda</taxon>
        <taxon>Enoplea</taxon>
        <taxon>Dorylaimia</taxon>
        <taxon>Mermithida</taxon>
        <taxon>Mermithoidea</taxon>
        <taxon>Mermithidae</taxon>
        <taxon>Romanomermis</taxon>
    </lineage>
</organism>
<evidence type="ECO:0000313" key="1">
    <source>
        <dbReference type="Proteomes" id="UP000887565"/>
    </source>
</evidence>
<dbReference type="Proteomes" id="UP000887565">
    <property type="component" value="Unplaced"/>
</dbReference>
<name>A0A915J008_ROMCU</name>
<dbReference type="AlphaFoldDB" id="A0A915J008"/>